<dbReference type="EMBL" id="JAVYJV010000015">
    <property type="protein sequence ID" value="KAK4352149.1"/>
    <property type="molecule type" value="Genomic_DNA"/>
</dbReference>
<feature type="compositionally biased region" description="Basic and acidic residues" evidence="1">
    <location>
        <begin position="37"/>
        <end position="46"/>
    </location>
</feature>
<dbReference type="GO" id="GO:0019005">
    <property type="term" value="C:SCF ubiquitin ligase complex"/>
    <property type="evidence" value="ECO:0007669"/>
    <property type="project" value="InterPro"/>
</dbReference>
<evidence type="ECO:0000313" key="4">
    <source>
        <dbReference type="Proteomes" id="UP001291623"/>
    </source>
</evidence>
<dbReference type="SMART" id="SM00256">
    <property type="entry name" value="FBOX"/>
    <property type="match status" value="1"/>
</dbReference>
<dbReference type="Proteomes" id="UP001291623">
    <property type="component" value="Unassembled WGS sequence"/>
</dbReference>
<reference evidence="3" key="1">
    <citation type="submission" date="2023-12" db="EMBL/GenBank/DDBJ databases">
        <title>Genome assembly of Anisodus tanguticus.</title>
        <authorList>
            <person name="Wang Y.-J."/>
        </authorList>
    </citation>
    <scope>NUCLEOTIDE SEQUENCE</scope>
    <source>
        <strain evidence="3">KB-2021</strain>
        <tissue evidence="3">Leaf</tissue>
    </source>
</reference>
<feature type="region of interest" description="Disordered" evidence="1">
    <location>
        <begin position="26"/>
        <end position="52"/>
    </location>
</feature>
<dbReference type="GO" id="GO:0009937">
    <property type="term" value="P:regulation of gibberellic acid mediated signaling pathway"/>
    <property type="evidence" value="ECO:0007669"/>
    <property type="project" value="InterPro"/>
</dbReference>
<proteinExistence type="predicted"/>
<dbReference type="Gene3D" id="1.20.1280.50">
    <property type="match status" value="1"/>
</dbReference>
<organism evidence="3 4">
    <name type="scientific">Anisodus tanguticus</name>
    <dbReference type="NCBI Taxonomy" id="243964"/>
    <lineage>
        <taxon>Eukaryota</taxon>
        <taxon>Viridiplantae</taxon>
        <taxon>Streptophyta</taxon>
        <taxon>Embryophyta</taxon>
        <taxon>Tracheophyta</taxon>
        <taxon>Spermatophyta</taxon>
        <taxon>Magnoliopsida</taxon>
        <taxon>eudicotyledons</taxon>
        <taxon>Gunneridae</taxon>
        <taxon>Pentapetalae</taxon>
        <taxon>asterids</taxon>
        <taxon>lamiids</taxon>
        <taxon>Solanales</taxon>
        <taxon>Solanaceae</taxon>
        <taxon>Solanoideae</taxon>
        <taxon>Hyoscyameae</taxon>
        <taxon>Anisodus</taxon>
    </lineage>
</organism>
<feature type="domain" description="F-box" evidence="2">
    <location>
        <begin position="74"/>
        <end position="114"/>
    </location>
</feature>
<dbReference type="Pfam" id="PF12937">
    <property type="entry name" value="F-box-like"/>
    <property type="match status" value="1"/>
</dbReference>
<evidence type="ECO:0000313" key="3">
    <source>
        <dbReference type="EMBL" id="KAK4352149.1"/>
    </source>
</evidence>
<dbReference type="AlphaFoldDB" id="A0AAE1V8C7"/>
<evidence type="ECO:0000259" key="2">
    <source>
        <dbReference type="SMART" id="SM00256"/>
    </source>
</evidence>
<dbReference type="PANTHER" id="PTHR47750">
    <property type="entry name" value="F-BOX PROTEIN SNE"/>
    <property type="match status" value="1"/>
</dbReference>
<dbReference type="InterPro" id="IPR036047">
    <property type="entry name" value="F-box-like_dom_sf"/>
</dbReference>
<dbReference type="CDD" id="cd22151">
    <property type="entry name" value="F-box_AtGID2-like"/>
    <property type="match status" value="1"/>
</dbReference>
<name>A0AAE1V8C7_9SOLA</name>
<comment type="caution">
    <text evidence="3">The sequence shown here is derived from an EMBL/GenBank/DDBJ whole genome shotgun (WGS) entry which is preliminary data.</text>
</comment>
<dbReference type="PANTHER" id="PTHR47750:SF7">
    <property type="entry name" value="F-BOX PROTEIN"/>
    <property type="match status" value="1"/>
</dbReference>
<protein>
    <recommendedName>
        <fullName evidence="2">F-box domain-containing protein</fullName>
    </recommendedName>
</protein>
<keyword evidence="4" id="KW-1185">Reference proteome</keyword>
<gene>
    <name evidence="3" type="ORF">RND71_027667</name>
</gene>
<accession>A0AAE1V8C7</accession>
<sequence length="251" mass="28413">MKRQFNGGETDCANFAGGDELKKMKKQVLESSEEEEIKLPMKRQFDAGDGDGELKKKKMKQVIESSEETEAVLLDENLLYEVLKHVDGRTLATAACVSKRWNQTALDERLWELICTKHNRNQQQQLRAVVLALGGFRRLYSLYLWPLSKPSPTSSSSAPPPDSAWPCLPPPPIRPLKYAATNTRWGKDEVNLSLSLLSIRYYEKMNFKANTTTYPYPVKSHNVRSEEDRAYTDLDSALVGRTVVSKANKST</sequence>
<evidence type="ECO:0000256" key="1">
    <source>
        <dbReference type="SAM" id="MobiDB-lite"/>
    </source>
</evidence>
<dbReference type="GO" id="GO:0009740">
    <property type="term" value="P:gibberellic acid mediated signaling pathway"/>
    <property type="evidence" value="ECO:0007669"/>
    <property type="project" value="TreeGrafter"/>
</dbReference>
<dbReference type="SUPFAM" id="SSF81383">
    <property type="entry name" value="F-box domain"/>
    <property type="match status" value="1"/>
</dbReference>
<dbReference type="InterPro" id="IPR044184">
    <property type="entry name" value="SNE/GID2"/>
</dbReference>
<dbReference type="InterPro" id="IPR001810">
    <property type="entry name" value="F-box_dom"/>
</dbReference>